<dbReference type="InterPro" id="IPR036641">
    <property type="entry name" value="HPT_dom_sf"/>
</dbReference>
<evidence type="ECO:0000256" key="11">
    <source>
        <dbReference type="ARBA" id="ARBA00035100"/>
    </source>
</evidence>
<keyword evidence="5 12" id="KW-0597">Phosphoprotein</keyword>
<dbReference type="InterPro" id="IPR005467">
    <property type="entry name" value="His_kinase_dom"/>
</dbReference>
<comment type="catalytic activity">
    <reaction evidence="1">
        <text>ATP + protein L-histidine = ADP + protein N-phospho-L-histidine.</text>
        <dbReference type="EC" id="2.7.13.3"/>
    </reaction>
</comment>
<dbReference type="OrthoDB" id="9803176at2"/>
<keyword evidence="17" id="KW-1185">Reference proteome</keyword>
<dbReference type="InterPro" id="IPR004105">
    <property type="entry name" value="CheA-like_dim"/>
</dbReference>
<dbReference type="InterPro" id="IPR008207">
    <property type="entry name" value="Sig_transdc_His_kin_Hpt_dom"/>
</dbReference>
<dbReference type="InterPro" id="IPR004358">
    <property type="entry name" value="Sig_transdc_His_kin-like_C"/>
</dbReference>
<dbReference type="EMBL" id="ATHI01000028">
    <property type="protein sequence ID" value="EPR31549.1"/>
    <property type="molecule type" value="Genomic_DNA"/>
</dbReference>
<dbReference type="GO" id="GO:0000155">
    <property type="term" value="F:phosphorelay sensor kinase activity"/>
    <property type="evidence" value="ECO:0007669"/>
    <property type="project" value="InterPro"/>
</dbReference>
<dbReference type="InterPro" id="IPR036061">
    <property type="entry name" value="CheW-like_dom_sf"/>
</dbReference>
<dbReference type="InterPro" id="IPR003594">
    <property type="entry name" value="HATPase_dom"/>
</dbReference>
<organism evidence="16 17">
    <name type="scientific">Alkalidesulfovibrio alkalitolerans DSM 16529</name>
    <dbReference type="NCBI Taxonomy" id="1121439"/>
    <lineage>
        <taxon>Bacteria</taxon>
        <taxon>Pseudomonadati</taxon>
        <taxon>Thermodesulfobacteriota</taxon>
        <taxon>Desulfovibrionia</taxon>
        <taxon>Desulfovibrionales</taxon>
        <taxon>Desulfovibrionaceae</taxon>
        <taxon>Alkalidesulfovibrio</taxon>
    </lineage>
</organism>
<dbReference type="Pfam" id="PF01627">
    <property type="entry name" value="Hpt"/>
    <property type="match status" value="1"/>
</dbReference>
<evidence type="ECO:0000256" key="12">
    <source>
        <dbReference type="PROSITE-ProRule" id="PRU00110"/>
    </source>
</evidence>
<evidence type="ECO:0000256" key="7">
    <source>
        <dbReference type="ARBA" id="ARBA00022741"/>
    </source>
</evidence>
<evidence type="ECO:0000313" key="17">
    <source>
        <dbReference type="Proteomes" id="UP000014975"/>
    </source>
</evidence>
<dbReference type="Pfam" id="PF01584">
    <property type="entry name" value="CheW"/>
    <property type="match status" value="1"/>
</dbReference>
<evidence type="ECO:0000256" key="3">
    <source>
        <dbReference type="ARBA" id="ARBA00021495"/>
    </source>
</evidence>
<accession>S7UCE5</accession>
<keyword evidence="7" id="KW-0547">Nucleotide-binding</keyword>
<protein>
    <recommendedName>
        <fullName evidence="3">Chemotaxis protein CheA</fullName>
        <ecNumber evidence="2">2.7.13.3</ecNumber>
    </recommendedName>
</protein>
<dbReference type="CDD" id="cd00731">
    <property type="entry name" value="CheA_reg"/>
    <property type="match status" value="1"/>
</dbReference>
<comment type="caution">
    <text evidence="16">The sequence shown here is derived from an EMBL/GenBank/DDBJ whole genome shotgun (WGS) entry which is preliminary data.</text>
</comment>
<dbReference type="PRINTS" id="PR00344">
    <property type="entry name" value="BCTRLSENSOR"/>
</dbReference>
<keyword evidence="4" id="KW-0145">Chemotaxis</keyword>
<dbReference type="SUPFAM" id="SSF47226">
    <property type="entry name" value="Histidine-containing phosphotransfer domain, HPT domain"/>
    <property type="match status" value="1"/>
</dbReference>
<keyword evidence="10" id="KW-0902">Two-component regulatory system</keyword>
<reference evidence="16 17" key="1">
    <citation type="journal article" date="2013" name="Genome Announc.">
        <title>Draft genome sequences for three mercury-methylating, sulfate-reducing bacteria.</title>
        <authorList>
            <person name="Brown S.D."/>
            <person name="Hurt R.A.Jr."/>
            <person name="Gilmour C.C."/>
            <person name="Elias D.A."/>
        </authorList>
    </citation>
    <scope>NUCLEOTIDE SEQUENCE [LARGE SCALE GENOMIC DNA]</scope>
    <source>
        <strain evidence="16 17">DSM 16529</strain>
    </source>
</reference>
<dbReference type="PROSITE" id="PS50894">
    <property type="entry name" value="HPT"/>
    <property type="match status" value="1"/>
</dbReference>
<dbReference type="GO" id="GO:0006935">
    <property type="term" value="P:chemotaxis"/>
    <property type="evidence" value="ECO:0007669"/>
    <property type="project" value="UniProtKB-KW"/>
</dbReference>
<dbReference type="CDD" id="cd00088">
    <property type="entry name" value="HPT"/>
    <property type="match status" value="1"/>
</dbReference>
<keyword evidence="8 16" id="KW-0418">Kinase</keyword>
<proteinExistence type="predicted"/>
<dbReference type="SUPFAM" id="SSF160246">
    <property type="entry name" value="EspE N-terminal domain-like"/>
    <property type="match status" value="1"/>
</dbReference>
<dbReference type="SUPFAM" id="SSF55874">
    <property type="entry name" value="ATPase domain of HSP90 chaperone/DNA topoisomerase II/histidine kinase"/>
    <property type="match status" value="1"/>
</dbReference>
<dbReference type="FunFam" id="3.30.565.10:FF:000016">
    <property type="entry name" value="Chemotaxis protein CheA, putative"/>
    <property type="match status" value="1"/>
</dbReference>
<dbReference type="PROSITE" id="PS50851">
    <property type="entry name" value="CHEW"/>
    <property type="match status" value="1"/>
</dbReference>
<evidence type="ECO:0000259" key="13">
    <source>
        <dbReference type="PROSITE" id="PS50109"/>
    </source>
</evidence>
<evidence type="ECO:0000256" key="1">
    <source>
        <dbReference type="ARBA" id="ARBA00000085"/>
    </source>
</evidence>
<comment type="function">
    <text evidence="11">Involved in the transmission of sensory signals from the chemoreceptors to the flagellar motors. CheA is autophosphorylated; it can transfer its phosphate group to either CheB or CheY.</text>
</comment>
<feature type="domain" description="CheW-like" evidence="14">
    <location>
        <begin position="564"/>
        <end position="696"/>
    </location>
</feature>
<evidence type="ECO:0000313" key="16">
    <source>
        <dbReference type="EMBL" id="EPR31549.1"/>
    </source>
</evidence>
<dbReference type="PANTHER" id="PTHR43395">
    <property type="entry name" value="SENSOR HISTIDINE KINASE CHEA"/>
    <property type="match status" value="1"/>
</dbReference>
<dbReference type="InterPro" id="IPR036097">
    <property type="entry name" value="HisK_dim/P_sf"/>
</dbReference>
<dbReference type="Gene3D" id="2.30.30.40">
    <property type="entry name" value="SH3 Domains"/>
    <property type="match status" value="1"/>
</dbReference>
<dbReference type="PATRIC" id="fig|1121439.3.peg.2242"/>
<dbReference type="PANTHER" id="PTHR43395:SF10">
    <property type="entry name" value="CHEMOTAXIS PROTEIN CHEA"/>
    <property type="match status" value="1"/>
</dbReference>
<dbReference type="SMART" id="SM00260">
    <property type="entry name" value="CheW"/>
    <property type="match status" value="1"/>
</dbReference>
<dbReference type="Gene3D" id="3.30.565.10">
    <property type="entry name" value="Histidine kinase-like ATPase, C-terminal domain"/>
    <property type="match status" value="1"/>
</dbReference>
<dbReference type="STRING" id="1121439.dsat_0873"/>
<dbReference type="InterPro" id="IPR036890">
    <property type="entry name" value="HATPase_C_sf"/>
</dbReference>
<feature type="modified residue" description="Phosphohistidine" evidence="12">
    <location>
        <position position="46"/>
    </location>
</feature>
<dbReference type="SMART" id="SM00073">
    <property type="entry name" value="HPT"/>
    <property type="match status" value="1"/>
</dbReference>
<dbReference type="GO" id="GO:0005524">
    <property type="term" value="F:ATP binding"/>
    <property type="evidence" value="ECO:0007669"/>
    <property type="project" value="UniProtKB-KW"/>
</dbReference>
<dbReference type="FunFam" id="2.30.30.40:FF:000048">
    <property type="entry name" value="Chemotaxis protein CheA, putative"/>
    <property type="match status" value="1"/>
</dbReference>
<dbReference type="InterPro" id="IPR051315">
    <property type="entry name" value="Bact_Chemotaxis_CheA"/>
</dbReference>
<evidence type="ECO:0000256" key="4">
    <source>
        <dbReference type="ARBA" id="ARBA00022500"/>
    </source>
</evidence>
<dbReference type="InterPro" id="IPR037257">
    <property type="entry name" value="T2SS_E_N_sf"/>
</dbReference>
<dbReference type="RefSeq" id="WP_020887570.1">
    <property type="nucleotide sequence ID" value="NZ_ATHI01000028.1"/>
</dbReference>
<dbReference type="AlphaFoldDB" id="S7UCE5"/>
<dbReference type="Gene3D" id="1.10.287.560">
    <property type="entry name" value="Histidine kinase CheA-like, homodimeric domain"/>
    <property type="match status" value="1"/>
</dbReference>
<keyword evidence="6" id="KW-0808">Transferase</keyword>
<feature type="domain" description="HPt" evidence="15">
    <location>
        <begin position="1"/>
        <end position="103"/>
    </location>
</feature>
<dbReference type="EC" id="2.7.13.3" evidence="2"/>
<feature type="domain" description="Histidine kinase" evidence="13">
    <location>
        <begin position="307"/>
        <end position="562"/>
    </location>
</feature>
<dbReference type="SUPFAM" id="SSF47384">
    <property type="entry name" value="Homodimeric domain of signal transducing histidine kinase"/>
    <property type="match status" value="1"/>
</dbReference>
<dbReference type="SUPFAM" id="SSF50341">
    <property type="entry name" value="CheW-like"/>
    <property type="match status" value="1"/>
</dbReference>
<dbReference type="Proteomes" id="UP000014975">
    <property type="component" value="Unassembled WGS sequence"/>
</dbReference>
<dbReference type="InterPro" id="IPR037006">
    <property type="entry name" value="CheA-like_homodim_sf"/>
</dbReference>
<evidence type="ECO:0000259" key="14">
    <source>
        <dbReference type="PROSITE" id="PS50851"/>
    </source>
</evidence>
<evidence type="ECO:0000256" key="9">
    <source>
        <dbReference type="ARBA" id="ARBA00022840"/>
    </source>
</evidence>
<evidence type="ECO:0000256" key="10">
    <source>
        <dbReference type="ARBA" id="ARBA00023012"/>
    </source>
</evidence>
<dbReference type="Pfam" id="PF02895">
    <property type="entry name" value="H-kinase_dim"/>
    <property type="match status" value="1"/>
</dbReference>
<evidence type="ECO:0000256" key="6">
    <source>
        <dbReference type="ARBA" id="ARBA00022679"/>
    </source>
</evidence>
<name>S7UCE5_9BACT</name>
<dbReference type="Pfam" id="PF02518">
    <property type="entry name" value="HATPase_c"/>
    <property type="match status" value="1"/>
</dbReference>
<dbReference type="eggNOG" id="COG0643">
    <property type="taxonomic scope" value="Bacteria"/>
</dbReference>
<evidence type="ECO:0000256" key="8">
    <source>
        <dbReference type="ARBA" id="ARBA00022777"/>
    </source>
</evidence>
<evidence type="ECO:0000259" key="15">
    <source>
        <dbReference type="PROSITE" id="PS50894"/>
    </source>
</evidence>
<dbReference type="Gene3D" id="1.20.120.160">
    <property type="entry name" value="HPT domain"/>
    <property type="match status" value="1"/>
</dbReference>
<evidence type="ECO:0000256" key="2">
    <source>
        <dbReference type="ARBA" id="ARBA00012438"/>
    </source>
</evidence>
<dbReference type="SMART" id="SM01231">
    <property type="entry name" value="H-kinase_dim"/>
    <property type="match status" value="1"/>
</dbReference>
<dbReference type="InterPro" id="IPR002545">
    <property type="entry name" value="CheW-lke_dom"/>
</dbReference>
<sequence>MKEDTSRQAYLEEAQDLLTELESALLELEGVPDDPEQIDRVFRAMHTIKGSGAMFGFDDVANFTHDVETVFDLVRNGQISVTRELLSLTLSCRDCIQDILFGPGRGHDTNPERSAGLLARMRCFIPVAEKRAEPTPGVVSAGSDEFGGVPSRAFRIRFTPHKDIFLSGTNPFGLIEELVELGHAKVHLDLESVPLLAELQAESCHVSWDVILATDADERAIRDVFIFVEDDCQITITPITLDDVPDGYKKLGEILVERGDVDEEALAKVLAGQKKLGELLAEHGIASRAKVESALVEQKEVRELRANRAKATETQTASIRVAAEKLDHLVNLVGELVTVQARLSQVVAGREDPVLTSLTEDLERLSDELRDATLGIRMLPIGSTFSRFRRLVRDLSAELGKEIELVTEGAETELDKTVIERLGDPMVHLLRNSIDHGIEMPEQRLAANKARQGVIRLVAEHSGGEVILRVEDDGRGLDPVKIKAKAVQRGLVSPDAELSDKECFALIFEPGFSTAEAVTSVSGRGVGMDVVKRAMEELRATVDVESALGKGTVITVKLPLTLAIIDGLQVRVGREFYILPLSVVEECVELRRDEAAESLGRKTVVLRGEIVPYVRLREWFLVEGRAPLIEQVVVTRMGDQRTGVVVDEVIGEHQTVIKSLGRVYRDVEGISGATIKGDGSLALILDVARLIRVVQGRAA</sequence>
<gene>
    <name evidence="16" type="ORF">dsat_0873</name>
</gene>
<dbReference type="SMART" id="SM00387">
    <property type="entry name" value="HATPase_c"/>
    <property type="match status" value="1"/>
</dbReference>
<keyword evidence="9" id="KW-0067">ATP-binding</keyword>
<evidence type="ECO:0000256" key="5">
    <source>
        <dbReference type="ARBA" id="ARBA00022553"/>
    </source>
</evidence>
<dbReference type="GO" id="GO:0005737">
    <property type="term" value="C:cytoplasm"/>
    <property type="evidence" value="ECO:0007669"/>
    <property type="project" value="InterPro"/>
</dbReference>
<dbReference type="PROSITE" id="PS50109">
    <property type="entry name" value="HIS_KIN"/>
    <property type="match status" value="1"/>
</dbReference>
<dbReference type="CDD" id="cd16916">
    <property type="entry name" value="HATPase_CheA-like"/>
    <property type="match status" value="1"/>
</dbReference>